<feature type="transmembrane region" description="Helical" evidence="1">
    <location>
        <begin position="290"/>
        <end position="313"/>
    </location>
</feature>
<dbReference type="SUPFAM" id="SSF103473">
    <property type="entry name" value="MFS general substrate transporter"/>
    <property type="match status" value="1"/>
</dbReference>
<feature type="transmembrane region" description="Helical" evidence="1">
    <location>
        <begin position="40"/>
        <end position="60"/>
    </location>
</feature>
<name>A0A150IQ25_9EURY</name>
<comment type="caution">
    <text evidence="3">The sequence shown here is derived from an EMBL/GenBank/DDBJ whole genome shotgun (WGS) entry which is preliminary data.</text>
</comment>
<feature type="transmembrane region" description="Helical" evidence="1">
    <location>
        <begin position="267"/>
        <end position="284"/>
    </location>
</feature>
<sequence>MIVESKRLIFGSILGFYKSFFHGFTLVLFSIYFTKIGISLLPYAFLFVIGDGVSFFLKPVIGILSDKIGEKYLLLIALLLSSVSTLLISLTNNILYLAGLQVLVAVSLATFLTVVIIFSLRPIIQKPEKKVSIFGGVSGLGWVFGLLLPGIFVDIFSLKGTFNLLFFIGITISIVYIFLMKEFKYELREKSYPSIETLKKVLDPLIYKTFDIAVFSAFLIFFVRFAIGKLGMAGSIVSLIVAFESLVFGLSEILIGRYAKVETKRMWIKWGALIHITGIIFLLFSDNIFLYFLASGLIGLAGAFIDVWCYSFLCEKIDVSKRGTIFSTFSLSQDLSTIAGSSLPAVAAFFAFSPFASMFVFPLIILFYSIKRGE</sequence>
<dbReference type="InterPro" id="IPR036259">
    <property type="entry name" value="MFS_trans_sf"/>
</dbReference>
<evidence type="ECO:0000313" key="3">
    <source>
        <dbReference type="EMBL" id="KYC47060.1"/>
    </source>
</evidence>
<feature type="transmembrane region" description="Helical" evidence="1">
    <location>
        <begin position="349"/>
        <end position="370"/>
    </location>
</feature>
<feature type="transmembrane region" description="Helical" evidence="1">
    <location>
        <begin position="205"/>
        <end position="227"/>
    </location>
</feature>
<feature type="transmembrane region" description="Helical" evidence="1">
    <location>
        <begin position="233"/>
        <end position="255"/>
    </location>
</feature>
<feature type="transmembrane region" description="Helical" evidence="1">
    <location>
        <begin position="96"/>
        <end position="120"/>
    </location>
</feature>
<feature type="transmembrane region" description="Helical" evidence="1">
    <location>
        <begin position="12"/>
        <end position="34"/>
    </location>
</feature>
<organism evidence="3 4">
    <name type="scientific">Candidatus Methanofastidiosum methylothiophilum</name>
    <dbReference type="NCBI Taxonomy" id="1705564"/>
    <lineage>
        <taxon>Archaea</taxon>
        <taxon>Methanobacteriati</taxon>
        <taxon>Methanobacteriota</taxon>
        <taxon>Stenosarchaea group</taxon>
        <taxon>Candidatus Methanofastidiosia</taxon>
        <taxon>Candidatus Methanofastidiosales</taxon>
        <taxon>Candidatus Methanofastidiosaceae</taxon>
        <taxon>Candidatus Methanofastidiosum</taxon>
    </lineage>
</organism>
<dbReference type="AlphaFoldDB" id="A0A150IQ25"/>
<dbReference type="InterPro" id="IPR052528">
    <property type="entry name" value="Sugar_transport-like"/>
</dbReference>
<dbReference type="GO" id="GO:0022857">
    <property type="term" value="F:transmembrane transporter activity"/>
    <property type="evidence" value="ECO:0007669"/>
    <property type="project" value="InterPro"/>
</dbReference>
<feature type="transmembrane region" description="Helical" evidence="1">
    <location>
        <begin position="132"/>
        <end position="156"/>
    </location>
</feature>
<dbReference type="EMBL" id="LNGD01000169">
    <property type="protein sequence ID" value="KYC47060.1"/>
    <property type="molecule type" value="Genomic_DNA"/>
</dbReference>
<dbReference type="PANTHER" id="PTHR23526">
    <property type="entry name" value="INTEGRAL MEMBRANE TRANSPORT PROTEIN-RELATED"/>
    <property type="match status" value="1"/>
</dbReference>
<dbReference type="InterPro" id="IPR020846">
    <property type="entry name" value="MFS_dom"/>
</dbReference>
<dbReference type="Gene3D" id="1.20.1250.20">
    <property type="entry name" value="MFS general substrate transporter like domains"/>
    <property type="match status" value="1"/>
</dbReference>
<accession>A0A150IQ25</accession>
<gene>
    <name evidence="3" type="ORF">AMQ74_01720</name>
</gene>
<proteinExistence type="predicted"/>
<keyword evidence="1" id="KW-0472">Membrane</keyword>
<keyword evidence="1" id="KW-1133">Transmembrane helix</keyword>
<dbReference type="PROSITE" id="PS50850">
    <property type="entry name" value="MFS"/>
    <property type="match status" value="1"/>
</dbReference>
<feature type="transmembrane region" description="Helical" evidence="1">
    <location>
        <begin position="162"/>
        <end position="180"/>
    </location>
</feature>
<dbReference type="PANTHER" id="PTHR23526:SF2">
    <property type="entry name" value="MAJOR FACILITATOR SUPERFAMILY (MFS) PROFILE DOMAIN-CONTAINING PROTEIN"/>
    <property type="match status" value="1"/>
</dbReference>
<evidence type="ECO:0000259" key="2">
    <source>
        <dbReference type="PROSITE" id="PS50850"/>
    </source>
</evidence>
<feature type="transmembrane region" description="Helical" evidence="1">
    <location>
        <begin position="72"/>
        <end position="90"/>
    </location>
</feature>
<feature type="domain" description="Major facilitator superfamily (MFS) profile" evidence="2">
    <location>
        <begin position="1"/>
        <end position="184"/>
    </location>
</feature>
<evidence type="ECO:0000313" key="4">
    <source>
        <dbReference type="Proteomes" id="UP000075578"/>
    </source>
</evidence>
<dbReference type="Proteomes" id="UP000075578">
    <property type="component" value="Unassembled WGS sequence"/>
</dbReference>
<protein>
    <submittedName>
        <fullName evidence="3">Major Facilitator Superfamily protein</fullName>
    </submittedName>
</protein>
<reference evidence="3 4" key="1">
    <citation type="journal article" date="2016" name="ISME J.">
        <title>Chasing the elusive Euryarchaeota class WSA2: genomes reveal a uniquely fastidious methyl-reducing methanogen.</title>
        <authorList>
            <person name="Nobu M.K."/>
            <person name="Narihiro T."/>
            <person name="Kuroda K."/>
            <person name="Mei R."/>
            <person name="Liu W.T."/>
        </authorList>
    </citation>
    <scope>NUCLEOTIDE SEQUENCE [LARGE SCALE GENOMIC DNA]</scope>
    <source>
        <strain evidence="3">U1lsi0528_Bin089</strain>
    </source>
</reference>
<dbReference type="InterPro" id="IPR011701">
    <property type="entry name" value="MFS"/>
</dbReference>
<keyword evidence="1" id="KW-0812">Transmembrane</keyword>
<evidence type="ECO:0000256" key="1">
    <source>
        <dbReference type="SAM" id="Phobius"/>
    </source>
</evidence>
<dbReference type="Pfam" id="PF07690">
    <property type="entry name" value="MFS_1"/>
    <property type="match status" value="1"/>
</dbReference>